<evidence type="ECO:0000256" key="1">
    <source>
        <dbReference type="SAM" id="MobiDB-lite"/>
    </source>
</evidence>
<gene>
    <name evidence="4" type="ORF">JYU14_00330</name>
</gene>
<feature type="chain" id="PRO_5046738311" evidence="2">
    <location>
        <begin position="26"/>
        <end position="1720"/>
    </location>
</feature>
<name>A0ABS3ASD3_9BACT</name>
<dbReference type="PANTHER" id="PTHR38731:SF1">
    <property type="entry name" value="FECR PROTEIN DOMAIN-CONTAINING PROTEIN"/>
    <property type="match status" value="1"/>
</dbReference>
<accession>A0ABS3ASD3</accession>
<evidence type="ECO:0000313" key="4">
    <source>
        <dbReference type="EMBL" id="MBN4066518.1"/>
    </source>
</evidence>
<feature type="domain" description="FecR protein" evidence="3">
    <location>
        <begin position="95"/>
        <end position="177"/>
    </location>
</feature>
<dbReference type="Proteomes" id="UP000722121">
    <property type="component" value="Unassembled WGS sequence"/>
</dbReference>
<comment type="caution">
    <text evidence="4">The sequence shown here is derived from an EMBL/GenBank/DDBJ whole genome shotgun (WGS) entry which is preliminary data.</text>
</comment>
<reference evidence="4 5" key="1">
    <citation type="submission" date="2021-02" db="EMBL/GenBank/DDBJ databases">
        <title>Activity-based single-cell genomes from oceanic crustal fluid captures similar information to metagenomic and metatranscriptomic surveys with orders of magnitude less sampling.</title>
        <authorList>
            <person name="D'Angelo T.S."/>
            <person name="Orcutt B.N."/>
        </authorList>
    </citation>
    <scope>NUCLEOTIDE SEQUENCE [LARGE SCALE GENOMIC DNA]</scope>
    <source>
        <strain evidence="4">AH-315-G07</strain>
    </source>
</reference>
<dbReference type="EMBL" id="JAFITR010000004">
    <property type="protein sequence ID" value="MBN4066518.1"/>
    <property type="molecule type" value="Genomic_DNA"/>
</dbReference>
<evidence type="ECO:0000313" key="5">
    <source>
        <dbReference type="Proteomes" id="UP000722121"/>
    </source>
</evidence>
<evidence type="ECO:0000256" key="2">
    <source>
        <dbReference type="SAM" id="SignalP"/>
    </source>
</evidence>
<feature type="region of interest" description="Disordered" evidence="1">
    <location>
        <begin position="333"/>
        <end position="400"/>
    </location>
</feature>
<protein>
    <submittedName>
        <fullName evidence="4">FecR domain-containing protein</fullName>
    </submittedName>
</protein>
<keyword evidence="2" id="KW-0732">Signal</keyword>
<keyword evidence="5" id="KW-1185">Reference proteome</keyword>
<feature type="signal peptide" evidence="2">
    <location>
        <begin position="1"/>
        <end position="25"/>
    </location>
</feature>
<proteinExistence type="predicted"/>
<sequence length="1720" mass="181454">MQKKFNVLFAFTVSIFMVFSGVAFSAQAPFPLEGSIAAAADVSRITTTTVSKIPTVEREKIGIVLLSKGDKNYRVDAGTGEKELLKIKTPIYEGDRILTGAKAYVQMVLMDGALFKLTGVSDFLFKDYSWDKKTGKGVNEIYFAEGTTNFYAGKIAKTGEVNIETATGTIGIRGTSGTTQTGLQNGVPYTTVTAFSDVNGDVSHIFFVPVAVFFGPEGYIVPGGGPIPPVVGPPGAFPIPENAFVISSDMATPTLHLVGGAPPVYMASVLDFNAELQTEMGWTPMQVEFVDVEAGNVLMNVVNTEGFEVDNNTLGSVSTTSLIPLSVDAEHVEGQGRDDMDSTPGDEHVEGQGREDMDFAPGDEHVEGQGRDDMDFAPGDEPHHLPGLSDKPHVAPDGESRFFPFVPGDDAPVAFPVGDAPMMPPGRGDFDFGGGDFGFGSVGDTHMIPPGGGDFDFGGGDFGFPEGGFDLGFPTAAFDPVFSDMKTFFSSGEYQPEDFQYVSDMPIFNVTDIYAGVEDIVAQTLYEGHSLAVIAKTDVFSALNESTTQYFIGGSLAVGLPFSGANEGVGTVKYVNVKDGASTTPLYTLQVVDGEFSTAIATALIQHAPYHTQFGADSNASLGSTDIFHTGLSLTDGQLNQTKAALLGTETGGLLFRNAFFADNALASPISLHEYLGLTLSATSVEETRILVGTLQKTSDTLGKIVELPPSFFAGQRTVFDENDGVAMEIFYGGTLAPTADVSTLYSTNTTSTVSSTSSVPRLLFYTADLNTLAGEYTYNIDADLISGVLTDFSSGTITAESLGLNQTKFGELSTSLNDLIRGGTNYSGSLTELNGIPFAIGGNPVNLMRQRAVALIDTLNNRVLGTTLLGHGYEASYSELFGVSYYAEVDNSGKLISDITYYIPAGHDFTIASGQFLSDMGLATASQIADTFSNNTLEKSILTTYFREYGTSFPGILSPFITTSGSDPDNTVQYMGQHRYYSSTGTEYTLPEGLVVAGDVSFATPTSLLANDAAKLGHTLNATFFDSAEASQTTYKSGSNVHAVSESYTGFLALSEITINSTGIVDTDLLNISDLGILANFSEFQTTIGSTSLAPNSAAGSYTYLSDDFSSTSIAIGASISSSSVTGHSVAYDSGTLFAALHAGDSASYSMVQGSSFLMTQDPPYFNGDEFTTFYRSSTDNLLATKSVIHGVVNMFGQGSSSILVNPASNSHFVAGIPYKPSTFSTSSLAGRIYKGANYLNYYLELDPSTISTNSLTIPSSVLLSDSGHATFHFYDTSAFDAITFHANLGLFTITQGGSVVQSSEGGRVDYSASSYSVVTAFGRNYKSFTDSEGLLSGYFIGDSDITDSTDAEGIIFNYTDGDASASVVSSSTTFLSGTVAIPFIEHTNSVGFAAYQTPSTTTTSFKMAGFWAGVEVTSTGTNLFSLDTTNSSLTIGLSVVSTSPRMLDAAQSAVYGHNSLTTLIPSTNSSENIFISKDAFFSAIEIAGSSFVPVNGHTGWTDLSVVISAVDTNTNSFIVGLPGLDQYDHISWGLWNVRDWSGFSASDLASGIFDIDEEHASAYFAMTDVATFDLIPDFSSMAFHFAGVTEYSYRGEAIGTIYSTGITPFIQSGSAHLIIHMKNTADKMVTGSVNLGAHEIQMAGGILTDSAGNLKAQFSGTTTLNNAGSGQFQGAFTGTVNSVGTTFQPNEAAGVFNAQNTTHSATGAFGVEISSSSN</sequence>
<dbReference type="InterPro" id="IPR006860">
    <property type="entry name" value="FecR"/>
</dbReference>
<organism evidence="4 5">
    <name type="scientific">Simkania negevensis</name>
    <dbReference type="NCBI Taxonomy" id="83561"/>
    <lineage>
        <taxon>Bacteria</taxon>
        <taxon>Pseudomonadati</taxon>
        <taxon>Chlamydiota</taxon>
        <taxon>Chlamydiia</taxon>
        <taxon>Parachlamydiales</taxon>
        <taxon>Simkaniaceae</taxon>
        <taxon>Simkania</taxon>
    </lineage>
</organism>
<evidence type="ECO:0000259" key="3">
    <source>
        <dbReference type="Pfam" id="PF04773"/>
    </source>
</evidence>
<dbReference type="Pfam" id="PF04773">
    <property type="entry name" value="FecR"/>
    <property type="match status" value="1"/>
</dbReference>
<dbReference type="PANTHER" id="PTHR38731">
    <property type="entry name" value="LIPL45-RELATED LIPOPROTEIN-RELATED"/>
    <property type="match status" value="1"/>
</dbReference>